<keyword evidence="1" id="KW-0802">TPR repeat</keyword>
<dbReference type="InterPro" id="IPR019734">
    <property type="entry name" value="TPR_rpt"/>
</dbReference>
<dbReference type="Gene3D" id="1.25.40.10">
    <property type="entry name" value="Tetratricopeptide repeat domain"/>
    <property type="match status" value="1"/>
</dbReference>
<dbReference type="InterPro" id="IPR011990">
    <property type="entry name" value="TPR-like_helical_dom_sf"/>
</dbReference>
<gene>
    <name evidence="3" type="ORF">SAMN06265360_102131</name>
</gene>
<evidence type="ECO:0000313" key="3">
    <source>
        <dbReference type="EMBL" id="SNR32574.1"/>
    </source>
</evidence>
<protein>
    <submittedName>
        <fullName evidence="3">Tetratricopeptide repeat-containing protein</fullName>
    </submittedName>
</protein>
<sequence>MDQHDVPGDAGEQQPPGACVTGDGQSHAAAFRRAESLLEQRRPREALAELAPVLAEEPDKPSVQLVAGLAYFRSAQLRKAEQAFARLVEHDPSDDYARFALGKTMQRLGKLAEALGHLKLASAMNPLPHYQEALGEVSARLAVLRD</sequence>
<evidence type="ECO:0000256" key="2">
    <source>
        <dbReference type="SAM" id="MobiDB-lite"/>
    </source>
</evidence>
<dbReference type="SUPFAM" id="SSF48452">
    <property type="entry name" value="TPR-like"/>
    <property type="match status" value="1"/>
</dbReference>
<feature type="repeat" description="TPR" evidence="1">
    <location>
        <begin position="61"/>
        <end position="94"/>
    </location>
</feature>
<dbReference type="PROSITE" id="PS50005">
    <property type="entry name" value="TPR"/>
    <property type="match status" value="1"/>
</dbReference>
<evidence type="ECO:0000256" key="1">
    <source>
        <dbReference type="PROSITE-ProRule" id="PRU00339"/>
    </source>
</evidence>
<dbReference type="RefSeq" id="WP_089299773.1">
    <property type="nucleotide sequence ID" value="NZ_FZNW01000002.1"/>
</dbReference>
<dbReference type="Proteomes" id="UP000198348">
    <property type="component" value="Unassembled WGS sequence"/>
</dbReference>
<dbReference type="AlphaFoldDB" id="A0A238VEI5"/>
<name>A0A238VEI5_9PSEU</name>
<keyword evidence="4" id="KW-1185">Reference proteome</keyword>
<feature type="region of interest" description="Disordered" evidence="2">
    <location>
        <begin position="1"/>
        <end position="26"/>
    </location>
</feature>
<evidence type="ECO:0000313" key="4">
    <source>
        <dbReference type="Proteomes" id="UP000198348"/>
    </source>
</evidence>
<dbReference type="EMBL" id="FZNW01000002">
    <property type="protein sequence ID" value="SNR32574.1"/>
    <property type="molecule type" value="Genomic_DNA"/>
</dbReference>
<organism evidence="3 4">
    <name type="scientific">Haloechinothrix alba</name>
    <dbReference type="NCBI Taxonomy" id="664784"/>
    <lineage>
        <taxon>Bacteria</taxon>
        <taxon>Bacillati</taxon>
        <taxon>Actinomycetota</taxon>
        <taxon>Actinomycetes</taxon>
        <taxon>Pseudonocardiales</taxon>
        <taxon>Pseudonocardiaceae</taxon>
        <taxon>Haloechinothrix</taxon>
    </lineage>
</organism>
<accession>A0A238VEI5</accession>
<dbReference type="Pfam" id="PF14559">
    <property type="entry name" value="TPR_19"/>
    <property type="match status" value="1"/>
</dbReference>
<proteinExistence type="predicted"/>
<reference evidence="3 4" key="1">
    <citation type="submission" date="2017-06" db="EMBL/GenBank/DDBJ databases">
        <authorList>
            <person name="Kim H.J."/>
            <person name="Triplett B.A."/>
        </authorList>
    </citation>
    <scope>NUCLEOTIDE SEQUENCE [LARGE SCALE GENOMIC DNA]</scope>
    <source>
        <strain evidence="3 4">DSM 45207</strain>
    </source>
</reference>
<dbReference type="OrthoDB" id="9799122at2"/>